<dbReference type="PROSITE" id="PS50076">
    <property type="entry name" value="DNAJ_2"/>
    <property type="match status" value="1"/>
</dbReference>
<dbReference type="Gene3D" id="1.10.287.110">
    <property type="entry name" value="DnaJ domain"/>
    <property type="match status" value="1"/>
</dbReference>
<feature type="region of interest" description="Disordered" evidence="1">
    <location>
        <begin position="133"/>
        <end position="240"/>
    </location>
</feature>
<dbReference type="SUPFAM" id="SSF46565">
    <property type="entry name" value="Chaperone J-domain"/>
    <property type="match status" value="1"/>
</dbReference>
<evidence type="ECO:0000256" key="1">
    <source>
        <dbReference type="SAM" id="MobiDB-lite"/>
    </source>
</evidence>
<dbReference type="SMART" id="SM00271">
    <property type="entry name" value="DnaJ"/>
    <property type="match status" value="1"/>
</dbReference>
<dbReference type="CDD" id="cd06257">
    <property type="entry name" value="DnaJ"/>
    <property type="match status" value="1"/>
</dbReference>
<feature type="non-terminal residue" evidence="3">
    <location>
        <position position="1"/>
    </location>
</feature>
<sequence>ACYLPLFLCASAAAQLLSFAVCYKVWKLMTSELSRMPLDELGAGLSAAGHLEMEPPRVSRGGLADTRGGLDGRRSSAEASPMVPFQGRRCAALRGAGQSLCGAARSARVGASQSGAAEAVYAAALSLPLPVEKKQKGARGRAPAGRARQSLGQRAGGAHEAPAAPAPAEHQDGQARTEDGQSPLPAGALRRWGGPRRQQRSDGAVRPSGRNPPLARARRQAGRRGPGVGSARRLSRRAPHAVLGVPASASVRAIKAAFRARAKECHPDSNPSPEAADQMVELLAAYDALLDGDLSDRARGSRVAHSCEAFTVEELAADGKHDVHAFRIVLATSVLEWPEAFARQ</sequence>
<feature type="compositionally biased region" description="Low complexity" evidence="1">
    <location>
        <begin position="156"/>
        <end position="168"/>
    </location>
</feature>
<feature type="region of interest" description="Disordered" evidence="1">
    <location>
        <begin position="55"/>
        <end position="81"/>
    </location>
</feature>
<protein>
    <recommendedName>
        <fullName evidence="2">J domain-containing protein</fullName>
    </recommendedName>
</protein>
<dbReference type="EMBL" id="CAUYUJ010020259">
    <property type="protein sequence ID" value="CAK0896918.1"/>
    <property type="molecule type" value="Genomic_DNA"/>
</dbReference>
<dbReference type="InterPro" id="IPR052763">
    <property type="entry name" value="DnaJ_C4"/>
</dbReference>
<dbReference type="PANTHER" id="PTHR44825">
    <property type="match status" value="1"/>
</dbReference>
<evidence type="ECO:0000313" key="4">
    <source>
        <dbReference type="Proteomes" id="UP001189429"/>
    </source>
</evidence>
<keyword evidence="4" id="KW-1185">Reference proteome</keyword>
<evidence type="ECO:0000313" key="3">
    <source>
        <dbReference type="EMBL" id="CAK0896918.1"/>
    </source>
</evidence>
<dbReference type="InterPro" id="IPR036869">
    <property type="entry name" value="J_dom_sf"/>
</dbReference>
<reference evidence="3" key="1">
    <citation type="submission" date="2023-10" db="EMBL/GenBank/DDBJ databases">
        <authorList>
            <person name="Chen Y."/>
            <person name="Shah S."/>
            <person name="Dougan E. K."/>
            <person name="Thang M."/>
            <person name="Chan C."/>
        </authorList>
    </citation>
    <scope>NUCLEOTIDE SEQUENCE [LARGE SCALE GENOMIC DNA]</scope>
</reference>
<dbReference type="InterPro" id="IPR001623">
    <property type="entry name" value="DnaJ_domain"/>
</dbReference>
<name>A0ABN9XBX1_9DINO</name>
<dbReference type="Proteomes" id="UP001189429">
    <property type="component" value="Unassembled WGS sequence"/>
</dbReference>
<dbReference type="PRINTS" id="PR00625">
    <property type="entry name" value="JDOMAIN"/>
</dbReference>
<evidence type="ECO:0000259" key="2">
    <source>
        <dbReference type="PROSITE" id="PS50076"/>
    </source>
</evidence>
<organism evidence="3 4">
    <name type="scientific">Prorocentrum cordatum</name>
    <dbReference type="NCBI Taxonomy" id="2364126"/>
    <lineage>
        <taxon>Eukaryota</taxon>
        <taxon>Sar</taxon>
        <taxon>Alveolata</taxon>
        <taxon>Dinophyceae</taxon>
        <taxon>Prorocentrales</taxon>
        <taxon>Prorocentraceae</taxon>
        <taxon>Prorocentrum</taxon>
    </lineage>
</organism>
<accession>A0ABN9XBX1</accession>
<dbReference type="Pfam" id="PF00226">
    <property type="entry name" value="DnaJ"/>
    <property type="match status" value="1"/>
</dbReference>
<feature type="compositionally biased region" description="Basic and acidic residues" evidence="1">
    <location>
        <begin position="169"/>
        <end position="179"/>
    </location>
</feature>
<feature type="domain" description="J" evidence="2">
    <location>
        <begin position="238"/>
        <end position="304"/>
    </location>
</feature>
<gene>
    <name evidence="3" type="ORF">PCOR1329_LOCUS75246</name>
</gene>
<comment type="caution">
    <text evidence="3">The sequence shown here is derived from an EMBL/GenBank/DDBJ whole genome shotgun (WGS) entry which is preliminary data.</text>
</comment>
<dbReference type="PANTHER" id="PTHR44825:SF1">
    <property type="entry name" value="DNAJ HOMOLOG SUBFAMILY C MEMBER 4"/>
    <property type="match status" value="1"/>
</dbReference>
<proteinExistence type="predicted"/>